<gene>
    <name evidence="3" type="ORF">EXIGLDRAFT_834325</name>
</gene>
<protein>
    <submittedName>
        <fullName evidence="3">Uncharacterized protein</fullName>
    </submittedName>
</protein>
<feature type="region of interest" description="Disordered" evidence="1">
    <location>
        <begin position="368"/>
        <end position="394"/>
    </location>
</feature>
<evidence type="ECO:0000256" key="2">
    <source>
        <dbReference type="SAM" id="Phobius"/>
    </source>
</evidence>
<keyword evidence="4" id="KW-1185">Reference proteome</keyword>
<keyword evidence="2" id="KW-0812">Transmembrane</keyword>
<dbReference type="AlphaFoldDB" id="A0A165JY81"/>
<feature type="region of interest" description="Disordered" evidence="1">
    <location>
        <begin position="674"/>
        <end position="717"/>
    </location>
</feature>
<feature type="compositionally biased region" description="Low complexity" evidence="1">
    <location>
        <begin position="511"/>
        <end position="524"/>
    </location>
</feature>
<feature type="compositionally biased region" description="Pro residues" evidence="1">
    <location>
        <begin position="707"/>
        <end position="717"/>
    </location>
</feature>
<organism evidence="3 4">
    <name type="scientific">Exidia glandulosa HHB12029</name>
    <dbReference type="NCBI Taxonomy" id="1314781"/>
    <lineage>
        <taxon>Eukaryota</taxon>
        <taxon>Fungi</taxon>
        <taxon>Dikarya</taxon>
        <taxon>Basidiomycota</taxon>
        <taxon>Agaricomycotina</taxon>
        <taxon>Agaricomycetes</taxon>
        <taxon>Auriculariales</taxon>
        <taxon>Exidiaceae</taxon>
        <taxon>Exidia</taxon>
    </lineage>
</organism>
<dbReference type="EMBL" id="KV425956">
    <property type="protein sequence ID" value="KZV95512.1"/>
    <property type="molecule type" value="Genomic_DNA"/>
</dbReference>
<reference evidence="3 4" key="1">
    <citation type="journal article" date="2016" name="Mol. Biol. Evol.">
        <title>Comparative Genomics of Early-Diverging Mushroom-Forming Fungi Provides Insights into the Origins of Lignocellulose Decay Capabilities.</title>
        <authorList>
            <person name="Nagy L.G."/>
            <person name="Riley R."/>
            <person name="Tritt A."/>
            <person name="Adam C."/>
            <person name="Daum C."/>
            <person name="Floudas D."/>
            <person name="Sun H."/>
            <person name="Yadav J.S."/>
            <person name="Pangilinan J."/>
            <person name="Larsson K.H."/>
            <person name="Matsuura K."/>
            <person name="Barry K."/>
            <person name="Labutti K."/>
            <person name="Kuo R."/>
            <person name="Ohm R.A."/>
            <person name="Bhattacharya S.S."/>
            <person name="Shirouzu T."/>
            <person name="Yoshinaga Y."/>
            <person name="Martin F.M."/>
            <person name="Grigoriev I.V."/>
            <person name="Hibbett D.S."/>
        </authorList>
    </citation>
    <scope>NUCLEOTIDE SEQUENCE [LARGE SCALE GENOMIC DNA]</scope>
    <source>
        <strain evidence="3 4">HHB12029</strain>
    </source>
</reference>
<feature type="transmembrane region" description="Helical" evidence="2">
    <location>
        <begin position="302"/>
        <end position="323"/>
    </location>
</feature>
<accession>A0A165JY81</accession>
<evidence type="ECO:0000313" key="4">
    <source>
        <dbReference type="Proteomes" id="UP000077266"/>
    </source>
</evidence>
<keyword evidence="2" id="KW-1133">Transmembrane helix</keyword>
<feature type="region of interest" description="Disordered" evidence="1">
    <location>
        <begin position="563"/>
        <end position="655"/>
    </location>
</feature>
<feature type="region of interest" description="Disordered" evidence="1">
    <location>
        <begin position="445"/>
        <end position="533"/>
    </location>
</feature>
<feature type="region of interest" description="Disordered" evidence="1">
    <location>
        <begin position="334"/>
        <end position="353"/>
    </location>
</feature>
<feature type="compositionally biased region" description="Polar residues" evidence="1">
    <location>
        <begin position="605"/>
        <end position="614"/>
    </location>
</feature>
<keyword evidence="2" id="KW-0472">Membrane</keyword>
<sequence length="717" mass="73838">MTANVVWNLTVPDTSLMFNYNSFNRDCPRNNGVLQCTTGSSHVSNSTTSTVSLSFFGTAVYLFGTVDDGSQYTLQLDGGNAINGSPQADQKLLGSFSNFANSPSSGLAHTVKLTVTRFKVGSILRFTGALISVDTGSPSAKPSFTSTTATGSSANLNLTPGWTKNGSYIQSGSDLSQTATFKFQGSGVAVYGLCSNTRDDLGNYYGAAQVDVSPSTFPRGISDSSDGNLFNAPPYIAEDCLMYFYSGFNEGSHNLTWTSQRDNVFISRFTAISVNGGTAPSDGTNEIDGGTVAKAIGIGVNVIVAIVVSVVAVLILICAFACFGRCRRRWRQQPYNPPPAPVPVETKEASPPANPMAALPVATYLPPTPPPAPPMRTPSVPHRSQGAPYQALDSTPAAAPPARAWYGGTLSPEVPNADLPYRPDFGVLAAVPIAPVGRAPVPPPPGAAMPYPTSTEWPRSVPSQPHETGPYAMAHASPAFGSSAEAGYHPSPSVMSTAPGLPSARTGTILTSTASHTSLPSPSSASPPPVSSAQDILIDTPITQSFAGRGVIMSADGVHDAFPSKASRSAGEAGTHTSSGEQSRHAAFAPNAPPTYAAAHPSPPRAQTGSSSADTGDHISPAPGLVLPALASQEPSTSASSSQVPTAAPVPLSPDLLVDTPVTQAFAGRGVVMSAEGVHDTSPPKVSPRSEAANGASFTGQQSQPPADYPPPPMYAP</sequence>
<feature type="compositionally biased region" description="Low complexity" evidence="1">
    <location>
        <begin position="631"/>
        <end position="650"/>
    </location>
</feature>
<dbReference type="Gene3D" id="2.60.120.260">
    <property type="entry name" value="Galactose-binding domain-like"/>
    <property type="match status" value="2"/>
</dbReference>
<proteinExistence type="predicted"/>
<evidence type="ECO:0000313" key="3">
    <source>
        <dbReference type="EMBL" id="KZV95512.1"/>
    </source>
</evidence>
<dbReference type="OrthoDB" id="2984396at2759"/>
<dbReference type="Proteomes" id="UP000077266">
    <property type="component" value="Unassembled WGS sequence"/>
</dbReference>
<name>A0A165JY81_EXIGL</name>
<dbReference type="InParanoid" id="A0A165JY81"/>
<evidence type="ECO:0000256" key="1">
    <source>
        <dbReference type="SAM" id="MobiDB-lite"/>
    </source>
</evidence>
<feature type="compositionally biased region" description="Polar residues" evidence="1">
    <location>
        <begin position="453"/>
        <end position="466"/>
    </location>
</feature>